<reference evidence="2 3" key="1">
    <citation type="submission" date="2020-01" db="EMBL/GenBank/DDBJ databases">
        <title>Bacteria diversity of Porities sp.</title>
        <authorList>
            <person name="Wang G."/>
        </authorList>
    </citation>
    <scope>NUCLEOTIDE SEQUENCE [LARGE SCALE GENOMIC DNA]</scope>
    <source>
        <strain evidence="2 3">R33</strain>
    </source>
</reference>
<evidence type="ECO:0000313" key="3">
    <source>
        <dbReference type="Proteomes" id="UP000475249"/>
    </source>
</evidence>
<name>A0A6L9EH61_9FLAO</name>
<organism evidence="2 3">
    <name type="scientific">Poritiphilus flavus</name>
    <dbReference type="NCBI Taxonomy" id="2697053"/>
    <lineage>
        <taxon>Bacteria</taxon>
        <taxon>Pseudomonadati</taxon>
        <taxon>Bacteroidota</taxon>
        <taxon>Flavobacteriia</taxon>
        <taxon>Flavobacteriales</taxon>
        <taxon>Flavobacteriaceae</taxon>
        <taxon>Poritiphilus</taxon>
    </lineage>
</organism>
<protein>
    <submittedName>
        <fullName evidence="2">Nuclear transport factor 2 family protein</fullName>
    </submittedName>
</protein>
<sequence>MDLTNPDTLAEVISEDMLWHYFNPELPELHGDYRGLKGFKDFFMKMGALTQGKFKVNVQSAHAFGDELVVTHSKNSMLLDMREMVVDAVVVWRILNDKIVEGWDIPSVNTVKVKG</sequence>
<proteinExistence type="predicted"/>
<accession>A0A6L9EH61</accession>
<dbReference type="SUPFAM" id="SSF54427">
    <property type="entry name" value="NTF2-like"/>
    <property type="match status" value="1"/>
</dbReference>
<evidence type="ECO:0000313" key="2">
    <source>
        <dbReference type="EMBL" id="NAS13848.1"/>
    </source>
</evidence>
<evidence type="ECO:0000259" key="1">
    <source>
        <dbReference type="Pfam" id="PF12680"/>
    </source>
</evidence>
<comment type="caution">
    <text evidence="2">The sequence shown here is derived from an EMBL/GenBank/DDBJ whole genome shotgun (WGS) entry which is preliminary data.</text>
</comment>
<dbReference type="InterPro" id="IPR032710">
    <property type="entry name" value="NTF2-like_dom_sf"/>
</dbReference>
<dbReference type="EMBL" id="WXYO01000008">
    <property type="protein sequence ID" value="NAS13848.1"/>
    <property type="molecule type" value="Genomic_DNA"/>
</dbReference>
<dbReference type="Gene3D" id="3.10.450.50">
    <property type="match status" value="1"/>
</dbReference>
<dbReference type="AlphaFoldDB" id="A0A6L9EH61"/>
<keyword evidence="3" id="KW-1185">Reference proteome</keyword>
<feature type="domain" description="SnoaL-like" evidence="1">
    <location>
        <begin position="5"/>
        <end position="101"/>
    </location>
</feature>
<gene>
    <name evidence="2" type="ORF">GTQ38_17675</name>
</gene>
<dbReference type="Pfam" id="PF12680">
    <property type="entry name" value="SnoaL_2"/>
    <property type="match status" value="1"/>
</dbReference>
<dbReference type="Proteomes" id="UP000475249">
    <property type="component" value="Unassembled WGS sequence"/>
</dbReference>
<dbReference type="InterPro" id="IPR037401">
    <property type="entry name" value="SnoaL-like"/>
</dbReference>